<dbReference type="OrthoDB" id="10257275at2759"/>
<evidence type="ECO:0000313" key="3">
    <source>
        <dbReference type="Proteomes" id="UP000541444"/>
    </source>
</evidence>
<name>A0A7J7MUW5_9MAGN</name>
<feature type="transmembrane region" description="Helical" evidence="1">
    <location>
        <begin position="24"/>
        <end position="45"/>
    </location>
</feature>
<keyword evidence="1" id="KW-0812">Transmembrane</keyword>
<sequence length="78" mass="8814">MSALWSLGVIESLGHIGLGVKFNIHYSLVLVVLSDALVLRIYHVLIQKIKLEYFRRVTAVGYSCVFFGWIAILKFCAI</sequence>
<evidence type="ECO:0000256" key="1">
    <source>
        <dbReference type="SAM" id="Phobius"/>
    </source>
</evidence>
<reference evidence="2 3" key="1">
    <citation type="journal article" date="2020" name="IScience">
        <title>Genome Sequencing of the Endangered Kingdonia uniflora (Circaeasteraceae, Ranunculales) Reveals Potential Mechanisms of Evolutionary Specialization.</title>
        <authorList>
            <person name="Sun Y."/>
            <person name="Deng T."/>
            <person name="Zhang A."/>
            <person name="Moore M.J."/>
            <person name="Landis J.B."/>
            <person name="Lin N."/>
            <person name="Zhang H."/>
            <person name="Zhang X."/>
            <person name="Huang J."/>
            <person name="Zhang X."/>
            <person name="Sun H."/>
            <person name="Wang H."/>
        </authorList>
    </citation>
    <scope>NUCLEOTIDE SEQUENCE [LARGE SCALE GENOMIC DNA]</scope>
    <source>
        <strain evidence="2">TB1705</strain>
        <tissue evidence="2">Leaf</tissue>
    </source>
</reference>
<proteinExistence type="predicted"/>
<keyword evidence="1" id="KW-0472">Membrane</keyword>
<keyword evidence="1" id="KW-1133">Transmembrane helix</keyword>
<organism evidence="2 3">
    <name type="scientific">Kingdonia uniflora</name>
    <dbReference type="NCBI Taxonomy" id="39325"/>
    <lineage>
        <taxon>Eukaryota</taxon>
        <taxon>Viridiplantae</taxon>
        <taxon>Streptophyta</taxon>
        <taxon>Embryophyta</taxon>
        <taxon>Tracheophyta</taxon>
        <taxon>Spermatophyta</taxon>
        <taxon>Magnoliopsida</taxon>
        <taxon>Ranunculales</taxon>
        <taxon>Circaeasteraceae</taxon>
        <taxon>Kingdonia</taxon>
    </lineage>
</organism>
<dbReference type="Proteomes" id="UP000541444">
    <property type="component" value="Unassembled WGS sequence"/>
</dbReference>
<evidence type="ECO:0000313" key="2">
    <source>
        <dbReference type="EMBL" id="KAF6158478.1"/>
    </source>
</evidence>
<dbReference type="AlphaFoldDB" id="A0A7J7MUW5"/>
<feature type="transmembrane region" description="Helical" evidence="1">
    <location>
        <begin position="57"/>
        <end position="75"/>
    </location>
</feature>
<protein>
    <submittedName>
        <fullName evidence="2">Uncharacterized protein</fullName>
    </submittedName>
</protein>
<gene>
    <name evidence="2" type="ORF">GIB67_022075</name>
</gene>
<accession>A0A7J7MUW5</accession>
<dbReference type="EMBL" id="JACGCM010001221">
    <property type="protein sequence ID" value="KAF6158478.1"/>
    <property type="molecule type" value="Genomic_DNA"/>
</dbReference>
<comment type="caution">
    <text evidence="2">The sequence shown here is derived from an EMBL/GenBank/DDBJ whole genome shotgun (WGS) entry which is preliminary data.</text>
</comment>
<keyword evidence="3" id="KW-1185">Reference proteome</keyword>